<reference evidence="11" key="1">
    <citation type="journal article" date="2019" name="Int. J. Syst. Evol. Microbiol.">
        <title>The Global Catalogue of Microorganisms (GCM) 10K type strain sequencing project: providing services to taxonomists for standard genome sequencing and annotation.</title>
        <authorList>
            <consortium name="The Broad Institute Genomics Platform"/>
            <consortium name="The Broad Institute Genome Sequencing Center for Infectious Disease"/>
            <person name="Wu L."/>
            <person name="Ma J."/>
        </authorList>
    </citation>
    <scope>NUCLEOTIDE SEQUENCE [LARGE SCALE GENOMIC DNA]</scope>
    <source>
        <strain evidence="11">JCM 16704</strain>
    </source>
</reference>
<dbReference type="EC" id="2.7.13.3" evidence="2"/>
<dbReference type="Pfam" id="PF00512">
    <property type="entry name" value="HisKA"/>
    <property type="match status" value="1"/>
</dbReference>
<organism evidence="10 11">
    <name type="scientific">Sphingobacterium kyonggiense</name>
    <dbReference type="NCBI Taxonomy" id="714075"/>
    <lineage>
        <taxon>Bacteria</taxon>
        <taxon>Pseudomonadati</taxon>
        <taxon>Bacteroidota</taxon>
        <taxon>Sphingobacteriia</taxon>
        <taxon>Sphingobacteriales</taxon>
        <taxon>Sphingobacteriaceae</taxon>
        <taxon>Sphingobacterium</taxon>
    </lineage>
</organism>
<dbReference type="Gene3D" id="1.10.287.130">
    <property type="match status" value="1"/>
</dbReference>
<evidence type="ECO:0000313" key="11">
    <source>
        <dbReference type="Proteomes" id="UP001500101"/>
    </source>
</evidence>
<gene>
    <name evidence="10" type="ORF">GCM10022216_25150</name>
</gene>
<dbReference type="InterPro" id="IPR005467">
    <property type="entry name" value="His_kinase_dom"/>
</dbReference>
<keyword evidence="8" id="KW-1133">Transmembrane helix</keyword>
<comment type="caution">
    <text evidence="10">The sequence shown here is derived from an EMBL/GenBank/DDBJ whole genome shotgun (WGS) entry which is preliminary data.</text>
</comment>
<dbReference type="InterPro" id="IPR003661">
    <property type="entry name" value="HisK_dim/P_dom"/>
</dbReference>
<evidence type="ECO:0000256" key="5">
    <source>
        <dbReference type="ARBA" id="ARBA00022777"/>
    </source>
</evidence>
<dbReference type="InterPro" id="IPR004358">
    <property type="entry name" value="Sig_transdc_His_kin-like_C"/>
</dbReference>
<feature type="domain" description="Histidine kinase" evidence="9">
    <location>
        <begin position="398"/>
        <end position="617"/>
    </location>
</feature>
<evidence type="ECO:0000256" key="1">
    <source>
        <dbReference type="ARBA" id="ARBA00000085"/>
    </source>
</evidence>
<evidence type="ECO:0000256" key="3">
    <source>
        <dbReference type="ARBA" id="ARBA00022553"/>
    </source>
</evidence>
<feature type="coiled-coil region" evidence="7">
    <location>
        <begin position="63"/>
        <end position="118"/>
    </location>
</feature>
<keyword evidence="5" id="KW-0418">Kinase</keyword>
<dbReference type="PROSITE" id="PS50109">
    <property type="entry name" value="HIS_KIN"/>
    <property type="match status" value="1"/>
</dbReference>
<dbReference type="SUPFAM" id="SSF47384">
    <property type="entry name" value="Homodimeric domain of signal transducing histidine kinase"/>
    <property type="match status" value="1"/>
</dbReference>
<dbReference type="SMART" id="SM00387">
    <property type="entry name" value="HATPase_c"/>
    <property type="match status" value="1"/>
</dbReference>
<protein>
    <recommendedName>
        <fullName evidence="2">histidine kinase</fullName>
        <ecNumber evidence="2">2.7.13.3</ecNumber>
    </recommendedName>
</protein>
<comment type="catalytic activity">
    <reaction evidence="1">
        <text>ATP + protein L-histidine = ADP + protein N-phospho-L-histidine.</text>
        <dbReference type="EC" id="2.7.13.3"/>
    </reaction>
</comment>
<keyword evidence="6" id="KW-0902">Two-component regulatory system</keyword>
<dbReference type="InterPro" id="IPR050736">
    <property type="entry name" value="Sensor_HK_Regulatory"/>
</dbReference>
<feature type="transmembrane region" description="Helical" evidence="8">
    <location>
        <begin position="358"/>
        <end position="383"/>
    </location>
</feature>
<dbReference type="SUPFAM" id="SSF55874">
    <property type="entry name" value="ATPase domain of HSP90 chaperone/DNA topoisomerase II/histidine kinase"/>
    <property type="match status" value="1"/>
</dbReference>
<keyword evidence="7" id="KW-0175">Coiled coil</keyword>
<dbReference type="InterPro" id="IPR036097">
    <property type="entry name" value="HisK_dim/P_sf"/>
</dbReference>
<keyword evidence="3" id="KW-0597">Phosphoprotein</keyword>
<dbReference type="InterPro" id="IPR003594">
    <property type="entry name" value="HATPase_dom"/>
</dbReference>
<evidence type="ECO:0000256" key="7">
    <source>
        <dbReference type="SAM" id="Coils"/>
    </source>
</evidence>
<evidence type="ECO:0000256" key="6">
    <source>
        <dbReference type="ARBA" id="ARBA00023012"/>
    </source>
</evidence>
<dbReference type="PANTHER" id="PTHR43711">
    <property type="entry name" value="TWO-COMPONENT HISTIDINE KINASE"/>
    <property type="match status" value="1"/>
</dbReference>
<dbReference type="Proteomes" id="UP001500101">
    <property type="component" value="Unassembled WGS sequence"/>
</dbReference>
<evidence type="ECO:0000256" key="8">
    <source>
        <dbReference type="SAM" id="Phobius"/>
    </source>
</evidence>
<proteinExistence type="predicted"/>
<evidence type="ECO:0000256" key="4">
    <source>
        <dbReference type="ARBA" id="ARBA00022679"/>
    </source>
</evidence>
<dbReference type="Gene3D" id="3.30.565.10">
    <property type="entry name" value="Histidine kinase-like ATPase, C-terminal domain"/>
    <property type="match status" value="1"/>
</dbReference>
<evidence type="ECO:0000256" key="2">
    <source>
        <dbReference type="ARBA" id="ARBA00012438"/>
    </source>
</evidence>
<dbReference type="RefSeq" id="WP_344675092.1">
    <property type="nucleotide sequence ID" value="NZ_BAAAZI010000010.1"/>
</dbReference>
<name>A0ABP7YY37_9SPHI</name>
<keyword evidence="4" id="KW-0808">Transferase</keyword>
<keyword evidence="8" id="KW-0812">Transmembrane</keyword>
<accession>A0ABP7YY37</accession>
<evidence type="ECO:0000313" key="10">
    <source>
        <dbReference type="EMBL" id="GAA4143317.1"/>
    </source>
</evidence>
<dbReference type="CDD" id="cd00082">
    <property type="entry name" value="HisKA"/>
    <property type="match status" value="1"/>
</dbReference>
<dbReference type="EMBL" id="BAAAZI010000010">
    <property type="protein sequence ID" value="GAA4143317.1"/>
    <property type="molecule type" value="Genomic_DNA"/>
</dbReference>
<sequence length="618" mass="70924">MKKRSIALIIWLMSIALIAVMAMQYYFVRESFRQKSKIFDDAVKASLATVANKLEQQEIYDFAQEQERKNQKQFIENQKAQQQKQLILAKQVEYQERIKKLQVELFDYEQRFNEAERELNSNFMNIPIDNDFFETYIRSKPNPQLLIWLEKIRMPDGSIRTFPRVDAVKQTSVIRARDDSSRYIIPKFLPGDERASSFQWVTLPPKTNNKIISSIIQLEKELVKMNNVNLDNASSLFDSVAVLSGKKSSVVQDAAFGLELTKRPLEQRLNRQIVKQLLVDELAERGINSSFVLQVKTSKNSPLVFQEVHLINNEDFEKINNPIIYKTKLFQGDQGKSPGELGIYFPNKDSIIASNMGYWLFPTILALLGLLIGSFAYTLMIIFRQKKISEMKTDFINNMTHEFKTPVATIMIASESLRDPEISADEKRVSKLANIIYDENVRLGSHIERVLNIARLEKENLKIERVNVHVNTLANAVLESMKLQLEKAGGTLEINLDAKKDIVIGDELHLSNVMYNLVDNAIKYSKEKPEITFRTLNRGKNIVISVSDKGIGMTKDQAEKIFDQFYRIPTGNIHNVKGFGLGLSYVNDIIKRLNGRITVKSEKDKGTQFEVILPLRNS</sequence>
<keyword evidence="8" id="KW-0472">Membrane</keyword>
<dbReference type="InterPro" id="IPR036890">
    <property type="entry name" value="HATPase_C_sf"/>
</dbReference>
<dbReference type="SMART" id="SM00388">
    <property type="entry name" value="HisKA"/>
    <property type="match status" value="1"/>
</dbReference>
<dbReference type="Pfam" id="PF02518">
    <property type="entry name" value="HATPase_c"/>
    <property type="match status" value="1"/>
</dbReference>
<dbReference type="PANTHER" id="PTHR43711:SF26">
    <property type="entry name" value="SENSOR HISTIDINE KINASE RCSC"/>
    <property type="match status" value="1"/>
</dbReference>
<dbReference type="PRINTS" id="PR00344">
    <property type="entry name" value="BCTRLSENSOR"/>
</dbReference>
<evidence type="ECO:0000259" key="9">
    <source>
        <dbReference type="PROSITE" id="PS50109"/>
    </source>
</evidence>
<keyword evidence="11" id="KW-1185">Reference proteome</keyword>